<dbReference type="InterPro" id="IPR000792">
    <property type="entry name" value="Tscrpt_reg_LuxR_C"/>
</dbReference>
<reference evidence="4" key="1">
    <citation type="journal article" date="2019" name="Int. J. Syst. Evol. Microbiol.">
        <title>The Global Catalogue of Microorganisms (GCM) 10K type strain sequencing project: providing services to taxonomists for standard genome sequencing and annotation.</title>
        <authorList>
            <consortium name="The Broad Institute Genomics Platform"/>
            <consortium name="The Broad Institute Genome Sequencing Center for Infectious Disease"/>
            <person name="Wu L."/>
            <person name="Ma J."/>
        </authorList>
    </citation>
    <scope>NUCLEOTIDE SEQUENCE [LARGE SCALE GENOMIC DNA]</scope>
    <source>
        <strain evidence="4">NBRC 102520</strain>
    </source>
</reference>
<proteinExistence type="predicted"/>
<gene>
    <name evidence="3" type="ORF">GCM10007857_72520</name>
</gene>
<dbReference type="Pfam" id="PF00196">
    <property type="entry name" value="GerE"/>
    <property type="match status" value="1"/>
</dbReference>
<dbReference type="PROSITE" id="PS00622">
    <property type="entry name" value="HTH_LUXR_1"/>
    <property type="match status" value="1"/>
</dbReference>
<dbReference type="InterPro" id="IPR016032">
    <property type="entry name" value="Sig_transdc_resp-reg_C-effctor"/>
</dbReference>
<sequence>MEESSTLRAFDVARALAFVCDLSMGQPTDHSLRTAWLARQLAIAEGLNPNECDVVCEASLLRWSGCTANASEFAELLGDDIAGREAMVAMRPGWSDAMDAIGNIDDTIEPLARIRCEVSVEVARMLGLDNATQTTLWNILETYDGRGKLHRLPGNRVPLPVFIISVAGDLEIFTRVYGIQRALALIAKKGGASYPESLVHSVAALSEQWLRALDRTEPEEMVSALLTADMRKATSPELIADVIDLKLPWMTGFSRAAAQLSAACCENAGLDKASQSRVYRAGLIHGIGGAAVPNAAYDDPSTRSASAWERFRLAPYWTLRAGRQIAALEREAEIASFVHERLDGSGYFRGATGKAIPTEARILGTVVAWVELRSERPWRKALSTSETVAQLMKEAKIGRFDPTIVECVGSATLADRQPRRRRSNAIRLSSRETEVLYRISLGASNKEVARDLGLSPSTVRTHVESVFRKLECSTRAAAALKASSMGLLPSAPTDLVSKATSSRSDNSI</sequence>
<feature type="domain" description="HTH luxR-type" evidence="1">
    <location>
        <begin position="421"/>
        <end position="486"/>
    </location>
</feature>
<dbReference type="Gene3D" id="1.10.3210.10">
    <property type="entry name" value="Hypothetical protein af1432"/>
    <property type="match status" value="2"/>
</dbReference>
<name>A0ABQ6B848_9BRAD</name>
<dbReference type="Gene3D" id="1.10.10.10">
    <property type="entry name" value="Winged helix-like DNA-binding domain superfamily/Winged helix DNA-binding domain"/>
    <property type="match status" value="1"/>
</dbReference>
<dbReference type="PRINTS" id="PR00038">
    <property type="entry name" value="HTHLUXR"/>
</dbReference>
<dbReference type="SUPFAM" id="SSF46894">
    <property type="entry name" value="C-terminal effector domain of the bipartite response regulators"/>
    <property type="match status" value="1"/>
</dbReference>
<dbReference type="EMBL" id="BSOW01000035">
    <property type="protein sequence ID" value="GLR90537.1"/>
    <property type="molecule type" value="Genomic_DNA"/>
</dbReference>
<dbReference type="InterPro" id="IPR037522">
    <property type="entry name" value="HD_GYP_dom"/>
</dbReference>
<feature type="domain" description="HD-GYP" evidence="2">
    <location>
        <begin position="228"/>
        <end position="424"/>
    </location>
</feature>
<dbReference type="InterPro" id="IPR036388">
    <property type="entry name" value="WH-like_DNA-bd_sf"/>
</dbReference>
<dbReference type="CDD" id="cd06170">
    <property type="entry name" value="LuxR_C_like"/>
    <property type="match status" value="1"/>
</dbReference>
<dbReference type="InterPro" id="IPR052020">
    <property type="entry name" value="Cyclic_di-GMP/3'3'-cGAMP_PDE"/>
</dbReference>
<keyword evidence="4" id="KW-1185">Reference proteome</keyword>
<dbReference type="PANTHER" id="PTHR45228">
    <property type="entry name" value="CYCLIC DI-GMP PHOSPHODIESTERASE TM_0186-RELATED"/>
    <property type="match status" value="1"/>
</dbReference>
<evidence type="ECO:0000259" key="1">
    <source>
        <dbReference type="PROSITE" id="PS50043"/>
    </source>
</evidence>
<dbReference type="InterPro" id="IPR003607">
    <property type="entry name" value="HD/PDEase_dom"/>
</dbReference>
<evidence type="ECO:0000259" key="2">
    <source>
        <dbReference type="PROSITE" id="PS51832"/>
    </source>
</evidence>
<evidence type="ECO:0000313" key="3">
    <source>
        <dbReference type="EMBL" id="GLR90537.1"/>
    </source>
</evidence>
<organism evidence="3 4">
    <name type="scientific">Bradyrhizobium iriomotense</name>
    <dbReference type="NCBI Taxonomy" id="441950"/>
    <lineage>
        <taxon>Bacteria</taxon>
        <taxon>Pseudomonadati</taxon>
        <taxon>Pseudomonadota</taxon>
        <taxon>Alphaproteobacteria</taxon>
        <taxon>Hyphomicrobiales</taxon>
        <taxon>Nitrobacteraceae</taxon>
        <taxon>Bradyrhizobium</taxon>
    </lineage>
</organism>
<dbReference type="SUPFAM" id="SSF109604">
    <property type="entry name" value="HD-domain/PDEase-like"/>
    <property type="match status" value="1"/>
</dbReference>
<protein>
    <submittedName>
        <fullName evidence="3">3'3'-cGAMP-specific phosphodiesterase 3</fullName>
    </submittedName>
</protein>
<dbReference type="Proteomes" id="UP001156905">
    <property type="component" value="Unassembled WGS sequence"/>
</dbReference>
<dbReference type="Pfam" id="PF13487">
    <property type="entry name" value="HD_5"/>
    <property type="match status" value="1"/>
</dbReference>
<dbReference type="PROSITE" id="PS50043">
    <property type="entry name" value="HTH_LUXR_2"/>
    <property type="match status" value="1"/>
</dbReference>
<comment type="caution">
    <text evidence="3">The sequence shown here is derived from an EMBL/GenBank/DDBJ whole genome shotgun (WGS) entry which is preliminary data.</text>
</comment>
<dbReference type="PROSITE" id="PS51832">
    <property type="entry name" value="HD_GYP"/>
    <property type="match status" value="1"/>
</dbReference>
<evidence type="ECO:0000313" key="4">
    <source>
        <dbReference type="Proteomes" id="UP001156905"/>
    </source>
</evidence>
<accession>A0ABQ6B848</accession>
<dbReference type="CDD" id="cd00077">
    <property type="entry name" value="HDc"/>
    <property type="match status" value="1"/>
</dbReference>
<dbReference type="SMART" id="SM00421">
    <property type="entry name" value="HTH_LUXR"/>
    <property type="match status" value="1"/>
</dbReference>